<reference evidence="7 8" key="1">
    <citation type="submission" date="2020-07" db="EMBL/GenBank/DDBJ databases">
        <title>Gai3-2, isolated from salt lake.</title>
        <authorList>
            <person name="Cui H."/>
            <person name="Shi X."/>
        </authorList>
    </citation>
    <scope>NUCLEOTIDE SEQUENCE [LARGE SCALE GENOMIC DNA]</scope>
    <source>
        <strain evidence="7 8">Gai3-2</strain>
        <plasmid evidence="7 8">unnamed2</plasmid>
    </source>
</reference>
<keyword evidence="1 7" id="KW-0645">Protease</keyword>
<dbReference type="Gene3D" id="3.40.390.10">
    <property type="entry name" value="Collagenase (Catalytic Domain)"/>
    <property type="match status" value="1"/>
</dbReference>
<dbReference type="GO" id="GO:0006508">
    <property type="term" value="P:proteolysis"/>
    <property type="evidence" value="ECO:0007669"/>
    <property type="project" value="UniProtKB-KW"/>
</dbReference>
<dbReference type="OrthoDB" id="341732at2157"/>
<dbReference type="InterPro" id="IPR001818">
    <property type="entry name" value="Pept_M10_metallopeptidase"/>
</dbReference>
<keyword evidence="4" id="KW-0862">Zinc</keyword>
<organism evidence="7 8">
    <name type="scientific">Halorarum halophilum</name>
    <dbReference type="NCBI Taxonomy" id="2743090"/>
    <lineage>
        <taxon>Archaea</taxon>
        <taxon>Methanobacteriati</taxon>
        <taxon>Methanobacteriota</taxon>
        <taxon>Stenosarchaea group</taxon>
        <taxon>Halobacteria</taxon>
        <taxon>Halobacteriales</taxon>
        <taxon>Haloferacaceae</taxon>
        <taxon>Halorarum</taxon>
    </lineage>
</organism>
<accession>A0A7D5GPC6</accession>
<feature type="compositionally biased region" description="Low complexity" evidence="5">
    <location>
        <begin position="27"/>
        <end position="42"/>
    </location>
</feature>
<name>A0A7D5GPC6_9EURY</name>
<proteinExistence type="predicted"/>
<keyword evidence="2" id="KW-0479">Metal-binding</keyword>
<dbReference type="Pfam" id="PF00413">
    <property type="entry name" value="Peptidase_M10"/>
    <property type="match status" value="1"/>
</dbReference>
<dbReference type="KEGG" id="halg:HUG10_19855"/>
<keyword evidence="3" id="KW-0378">Hydrolase</keyword>
<evidence type="ECO:0000256" key="4">
    <source>
        <dbReference type="ARBA" id="ARBA00022833"/>
    </source>
</evidence>
<dbReference type="GeneID" id="56031138"/>
<keyword evidence="8" id="KW-1185">Reference proteome</keyword>
<feature type="domain" description="Peptidase metallopeptidase" evidence="6">
    <location>
        <begin position="59"/>
        <end position="216"/>
    </location>
</feature>
<dbReference type="EMBL" id="CP058531">
    <property type="protein sequence ID" value="QLG29867.1"/>
    <property type="molecule type" value="Genomic_DNA"/>
</dbReference>
<evidence type="ECO:0000313" key="7">
    <source>
        <dbReference type="EMBL" id="QLG29867.1"/>
    </source>
</evidence>
<dbReference type="GO" id="GO:0004222">
    <property type="term" value="F:metalloendopeptidase activity"/>
    <property type="evidence" value="ECO:0007669"/>
    <property type="project" value="InterPro"/>
</dbReference>
<dbReference type="RefSeq" id="WP_179171441.1">
    <property type="nucleotide sequence ID" value="NZ_CP058531.1"/>
</dbReference>
<keyword evidence="7" id="KW-0614">Plasmid</keyword>
<dbReference type="GO" id="GO:0031012">
    <property type="term" value="C:extracellular matrix"/>
    <property type="evidence" value="ECO:0007669"/>
    <property type="project" value="InterPro"/>
</dbReference>
<evidence type="ECO:0000313" key="8">
    <source>
        <dbReference type="Proteomes" id="UP000509750"/>
    </source>
</evidence>
<evidence type="ECO:0000256" key="5">
    <source>
        <dbReference type="SAM" id="MobiDB-lite"/>
    </source>
</evidence>
<dbReference type="Proteomes" id="UP000509750">
    <property type="component" value="Plasmid unnamed2"/>
</dbReference>
<gene>
    <name evidence="7" type="ORF">HUG10_19855</name>
</gene>
<dbReference type="InterPro" id="IPR006026">
    <property type="entry name" value="Peptidase_Metallo"/>
</dbReference>
<feature type="region of interest" description="Disordered" evidence="5">
    <location>
        <begin position="17"/>
        <end position="63"/>
    </location>
</feature>
<feature type="compositionally biased region" description="Pro residues" evidence="5">
    <location>
        <begin position="43"/>
        <end position="59"/>
    </location>
</feature>
<evidence type="ECO:0000256" key="2">
    <source>
        <dbReference type="ARBA" id="ARBA00022723"/>
    </source>
</evidence>
<geneLocation type="plasmid" evidence="7 8">
    <name>unnamed2</name>
</geneLocation>
<evidence type="ECO:0000259" key="6">
    <source>
        <dbReference type="SMART" id="SM00235"/>
    </source>
</evidence>
<dbReference type="AlphaFoldDB" id="A0A7D5GPC6"/>
<sequence length="347" mass="38649">MKKAVIIAIVLVISGCASGGTASPTEQPTSTVSDSPTDSPTQSPSPSPTASPTPTPVPPNNAWQANPIRVEILAPEDSRADHEGMVREAVRYWENQSTGRELNYTIVDGPYSDITVRFVDDIGYCENEDGHTVGCADYIRPGTTVNGVTYVEVERGFTRKTTVKILKHEFGHTLGYDHSDTDQFDFMEAETSTTYVSQPDALDRPSPWLVNELFIYVDEGDLSPHNREDYREEVQHAIDYYETDKDSNLQPNTSLTLTDNESAAHVIVRLDEGGGFNSSGRRWGVDTDTDPALEYYTSGEITVKDVGEDHVAWHVGYWFGYLFGAETVDDLPPPFDDPEDDDRDHWW</sequence>
<evidence type="ECO:0000256" key="1">
    <source>
        <dbReference type="ARBA" id="ARBA00022670"/>
    </source>
</evidence>
<protein>
    <submittedName>
        <fullName evidence="7">Matrixin family metalloprotease</fullName>
    </submittedName>
</protein>
<dbReference type="InterPro" id="IPR024079">
    <property type="entry name" value="MetalloPept_cat_dom_sf"/>
</dbReference>
<dbReference type="SUPFAM" id="SSF55486">
    <property type="entry name" value="Metalloproteases ('zincins'), catalytic domain"/>
    <property type="match status" value="1"/>
</dbReference>
<dbReference type="SMART" id="SM00235">
    <property type="entry name" value="ZnMc"/>
    <property type="match status" value="1"/>
</dbReference>
<evidence type="ECO:0000256" key="3">
    <source>
        <dbReference type="ARBA" id="ARBA00022801"/>
    </source>
</evidence>
<dbReference type="GO" id="GO:0008270">
    <property type="term" value="F:zinc ion binding"/>
    <property type="evidence" value="ECO:0007669"/>
    <property type="project" value="InterPro"/>
</dbReference>
<keyword evidence="7" id="KW-0482">Metalloprotease</keyword>
<dbReference type="PROSITE" id="PS51257">
    <property type="entry name" value="PROKAR_LIPOPROTEIN"/>
    <property type="match status" value="1"/>
</dbReference>